<evidence type="ECO:0000313" key="1">
    <source>
        <dbReference type="EMBL" id="GBM59244.1"/>
    </source>
</evidence>
<organism evidence="1 2">
    <name type="scientific">Araneus ventricosus</name>
    <name type="common">Orbweaver spider</name>
    <name type="synonym">Epeira ventricosa</name>
    <dbReference type="NCBI Taxonomy" id="182803"/>
    <lineage>
        <taxon>Eukaryota</taxon>
        <taxon>Metazoa</taxon>
        <taxon>Ecdysozoa</taxon>
        <taxon>Arthropoda</taxon>
        <taxon>Chelicerata</taxon>
        <taxon>Arachnida</taxon>
        <taxon>Araneae</taxon>
        <taxon>Araneomorphae</taxon>
        <taxon>Entelegynae</taxon>
        <taxon>Araneoidea</taxon>
        <taxon>Araneidae</taxon>
        <taxon>Araneus</taxon>
    </lineage>
</organism>
<keyword evidence="2" id="KW-1185">Reference proteome</keyword>
<dbReference type="EMBL" id="BGPR01001673">
    <property type="protein sequence ID" value="GBM59244.1"/>
    <property type="molecule type" value="Genomic_DNA"/>
</dbReference>
<dbReference type="OrthoDB" id="6436554at2759"/>
<name>A0A4Y2H4J8_ARAVE</name>
<sequence length="167" mass="19525">MIRFALNTAKCETTNHTAAVLQFGRELRITDDVTHDLRALIDNDSFVAEITPYLKRFARLTAEIKDHIEQKQDKRIMYYDLRRRQSFYKPGDQEWVTLHPISKSQNKKSRKFMPKREVPYLVITNRSPTTYDIADSAKPYEVLGSYHTSALRAYELPVSRNNGTKEI</sequence>
<gene>
    <name evidence="1" type="ORF">AVEN_205078_1</name>
</gene>
<dbReference type="Proteomes" id="UP000499080">
    <property type="component" value="Unassembled WGS sequence"/>
</dbReference>
<comment type="caution">
    <text evidence="1">The sequence shown here is derived from an EMBL/GenBank/DDBJ whole genome shotgun (WGS) entry which is preliminary data.</text>
</comment>
<reference evidence="1 2" key="1">
    <citation type="journal article" date="2019" name="Sci. Rep.">
        <title>Orb-weaving spider Araneus ventricosus genome elucidates the spidroin gene catalogue.</title>
        <authorList>
            <person name="Kono N."/>
            <person name="Nakamura H."/>
            <person name="Ohtoshi R."/>
            <person name="Moran D.A.P."/>
            <person name="Shinohara A."/>
            <person name="Yoshida Y."/>
            <person name="Fujiwara M."/>
            <person name="Mori M."/>
            <person name="Tomita M."/>
            <person name="Arakawa K."/>
        </authorList>
    </citation>
    <scope>NUCLEOTIDE SEQUENCE [LARGE SCALE GENOMIC DNA]</scope>
</reference>
<evidence type="ECO:0000313" key="2">
    <source>
        <dbReference type="Proteomes" id="UP000499080"/>
    </source>
</evidence>
<accession>A0A4Y2H4J8</accession>
<proteinExistence type="predicted"/>
<protein>
    <submittedName>
        <fullName evidence="1">Uncharacterized protein</fullName>
    </submittedName>
</protein>
<dbReference type="AlphaFoldDB" id="A0A4Y2H4J8"/>